<protein>
    <recommendedName>
        <fullName evidence="4">Probable multidrug resistance protein NorM</fullName>
    </recommendedName>
    <alternativeName>
        <fullName evidence="12">Multidrug-efflux transporter</fullName>
    </alternativeName>
</protein>
<evidence type="ECO:0000256" key="5">
    <source>
        <dbReference type="ARBA" id="ARBA00022448"/>
    </source>
</evidence>
<feature type="transmembrane region" description="Helical" evidence="13">
    <location>
        <begin position="28"/>
        <end position="49"/>
    </location>
</feature>
<evidence type="ECO:0000256" key="11">
    <source>
        <dbReference type="ARBA" id="ARBA00023136"/>
    </source>
</evidence>
<keyword evidence="10" id="KW-0406">Ion transport</keyword>
<dbReference type="InterPro" id="IPR050222">
    <property type="entry name" value="MATE_MdtK"/>
</dbReference>
<feature type="transmembrane region" description="Helical" evidence="13">
    <location>
        <begin position="333"/>
        <end position="352"/>
    </location>
</feature>
<gene>
    <name evidence="14" type="primary">mdtK</name>
    <name evidence="14" type="ORF">NCTC12360_03257</name>
</gene>
<dbReference type="PANTHER" id="PTHR43298:SF2">
    <property type="entry name" value="FMN_FAD EXPORTER YEEO-RELATED"/>
    <property type="match status" value="1"/>
</dbReference>
<evidence type="ECO:0000256" key="9">
    <source>
        <dbReference type="ARBA" id="ARBA00022989"/>
    </source>
</evidence>
<keyword evidence="7" id="KW-1003">Cell membrane</keyword>
<dbReference type="InterPro" id="IPR048279">
    <property type="entry name" value="MdtK-like"/>
</dbReference>
<keyword evidence="9 13" id="KW-1133">Transmembrane helix</keyword>
<feature type="transmembrane region" description="Helical" evidence="13">
    <location>
        <begin position="372"/>
        <end position="390"/>
    </location>
</feature>
<feature type="transmembrane region" description="Helical" evidence="13">
    <location>
        <begin position="147"/>
        <end position="164"/>
    </location>
</feature>
<dbReference type="GO" id="GO:0015297">
    <property type="term" value="F:antiporter activity"/>
    <property type="evidence" value="ECO:0007669"/>
    <property type="project" value="UniProtKB-KW"/>
</dbReference>
<evidence type="ECO:0000256" key="6">
    <source>
        <dbReference type="ARBA" id="ARBA00022449"/>
    </source>
</evidence>
<evidence type="ECO:0000256" key="12">
    <source>
        <dbReference type="ARBA" id="ARBA00031636"/>
    </source>
</evidence>
<evidence type="ECO:0000256" key="8">
    <source>
        <dbReference type="ARBA" id="ARBA00022692"/>
    </source>
</evidence>
<accession>A0A376H516</accession>
<evidence type="ECO:0000256" key="2">
    <source>
        <dbReference type="ARBA" id="ARBA00004651"/>
    </source>
</evidence>
<dbReference type="PIRSF" id="PIRSF006603">
    <property type="entry name" value="DinF"/>
    <property type="match status" value="1"/>
</dbReference>
<keyword evidence="6" id="KW-0050">Antiport</keyword>
<feature type="transmembrane region" description="Helical" evidence="13">
    <location>
        <begin position="432"/>
        <end position="452"/>
    </location>
</feature>
<evidence type="ECO:0000313" key="15">
    <source>
        <dbReference type="Proteomes" id="UP000254807"/>
    </source>
</evidence>
<dbReference type="Pfam" id="PF01554">
    <property type="entry name" value="MatE"/>
    <property type="match status" value="2"/>
</dbReference>
<proteinExistence type="inferred from homology"/>
<dbReference type="RefSeq" id="WP_060813875.1">
    <property type="nucleotide sequence ID" value="NZ_JBHULA010000035.1"/>
</dbReference>
<dbReference type="EMBL" id="UFYW01000001">
    <property type="protein sequence ID" value="STD84710.1"/>
    <property type="molecule type" value="Genomic_DNA"/>
</dbReference>
<keyword evidence="8 13" id="KW-0812">Transmembrane</keyword>
<dbReference type="GO" id="GO:0005886">
    <property type="term" value="C:plasma membrane"/>
    <property type="evidence" value="ECO:0007669"/>
    <property type="project" value="UniProtKB-SubCell"/>
</dbReference>
<feature type="transmembrane region" description="Helical" evidence="13">
    <location>
        <begin position="69"/>
        <end position="93"/>
    </location>
</feature>
<name>A0A376H516_ENTGA</name>
<dbReference type="Proteomes" id="UP000254807">
    <property type="component" value="Unassembled WGS sequence"/>
</dbReference>
<feature type="transmembrane region" description="Helical" evidence="13">
    <location>
        <begin position="105"/>
        <end position="127"/>
    </location>
</feature>
<organism evidence="14 15">
    <name type="scientific">Enterococcus gallinarum</name>
    <dbReference type="NCBI Taxonomy" id="1353"/>
    <lineage>
        <taxon>Bacteria</taxon>
        <taxon>Bacillati</taxon>
        <taxon>Bacillota</taxon>
        <taxon>Bacilli</taxon>
        <taxon>Lactobacillales</taxon>
        <taxon>Enterococcaceae</taxon>
        <taxon>Enterococcus</taxon>
    </lineage>
</organism>
<dbReference type="GO" id="GO:0042910">
    <property type="term" value="F:xenobiotic transmembrane transporter activity"/>
    <property type="evidence" value="ECO:0007669"/>
    <property type="project" value="InterPro"/>
</dbReference>
<evidence type="ECO:0000256" key="13">
    <source>
        <dbReference type="SAM" id="Phobius"/>
    </source>
</evidence>
<keyword evidence="5" id="KW-0813">Transport</keyword>
<sequence>MKTVHSTVSSIVGRIKHFYSGQDVSHRFILSLVFPVVLDQFFLVSFNFINTAMISSAGTTAVSAVSMVGSLHFFLVNAFTAVGLGGTVLMAQYFGKKEMNQLSKVCSGTVYGAVLMALMISLLIASFHQGILHLLFGHAEPLVLANAQLYLLGLLASYPMQAVIEGTNGSLRGIGRTKASLKLSLLMNFVYIVGNVVFISIFEMGMIGLITSLLISRFLGMLFAFYTLRANRSLFLLKKDDFLRIQIPLIARVLKVSIPFAAESIFFNGGKIIIQTMIVSFGTNVIATNAIASSWIQISEIVPSALATSLVPIVGQCIGRGNIVDARKLTKTFVITGMIAFLLVDLSLLPFFPLGMKLFNPPAAILPEIYRLYLIAIAMHFLTWSIGFILPSALRAAGDANFTTLTSLLSMWIFRIGMGYLVGIVWGYGLTGIYFVMTLEWGVRGLIFLLRFRGKKWYQHQLT</sequence>
<comment type="function">
    <text evidence="1">Multidrug efflux pump.</text>
</comment>
<evidence type="ECO:0000256" key="10">
    <source>
        <dbReference type="ARBA" id="ARBA00023065"/>
    </source>
</evidence>
<evidence type="ECO:0000256" key="4">
    <source>
        <dbReference type="ARBA" id="ARBA00020268"/>
    </source>
</evidence>
<feature type="transmembrane region" description="Helical" evidence="13">
    <location>
        <begin position="185"/>
        <end position="202"/>
    </location>
</feature>
<comment type="similarity">
    <text evidence="3">Belongs to the multi antimicrobial extrusion (MATE) (TC 2.A.66.1) family.</text>
</comment>
<evidence type="ECO:0000256" key="1">
    <source>
        <dbReference type="ARBA" id="ARBA00003408"/>
    </source>
</evidence>
<comment type="subcellular location">
    <subcellularLocation>
        <location evidence="2">Cell membrane</location>
        <topology evidence="2">Multi-pass membrane protein</topology>
    </subcellularLocation>
</comment>
<dbReference type="AlphaFoldDB" id="A0A376H516"/>
<dbReference type="PANTHER" id="PTHR43298">
    <property type="entry name" value="MULTIDRUG RESISTANCE PROTEIN NORM-RELATED"/>
    <property type="match status" value="1"/>
</dbReference>
<keyword evidence="11 13" id="KW-0472">Membrane</keyword>
<keyword evidence="15" id="KW-1185">Reference proteome</keyword>
<feature type="transmembrane region" description="Helical" evidence="13">
    <location>
        <begin position="208"/>
        <end position="228"/>
    </location>
</feature>
<evidence type="ECO:0000256" key="3">
    <source>
        <dbReference type="ARBA" id="ARBA00010199"/>
    </source>
</evidence>
<evidence type="ECO:0000256" key="7">
    <source>
        <dbReference type="ARBA" id="ARBA00022475"/>
    </source>
</evidence>
<feature type="transmembrane region" description="Helical" evidence="13">
    <location>
        <begin position="402"/>
        <end position="426"/>
    </location>
</feature>
<reference evidence="14 15" key="1">
    <citation type="submission" date="2018-06" db="EMBL/GenBank/DDBJ databases">
        <authorList>
            <consortium name="Pathogen Informatics"/>
            <person name="Doyle S."/>
        </authorList>
    </citation>
    <scope>NUCLEOTIDE SEQUENCE [LARGE SCALE GENOMIC DNA]</scope>
    <source>
        <strain evidence="14 15">NCTC12360</strain>
    </source>
</reference>
<dbReference type="InterPro" id="IPR002528">
    <property type="entry name" value="MATE_fam"/>
</dbReference>
<dbReference type="GO" id="GO:0006811">
    <property type="term" value="P:monoatomic ion transport"/>
    <property type="evidence" value="ECO:0007669"/>
    <property type="project" value="UniProtKB-KW"/>
</dbReference>
<evidence type="ECO:0000313" key="14">
    <source>
        <dbReference type="EMBL" id="STD84710.1"/>
    </source>
</evidence>